<evidence type="ECO:0000313" key="2">
    <source>
        <dbReference type="EMBL" id="JAR97509.1"/>
    </source>
</evidence>
<protein>
    <submittedName>
        <fullName evidence="2">Histone-lysine n-methyltransferase suv4-20</fullName>
        <ecNumber evidence="2">2.1.1.43</ecNumber>
    </submittedName>
</protein>
<accession>A0A170WE06</accession>
<keyword evidence="2" id="KW-0489">Methyltransferase</keyword>
<organism evidence="2">
    <name type="scientific">Triatoma infestans</name>
    <name type="common">Assassin bug</name>
    <dbReference type="NCBI Taxonomy" id="30076"/>
    <lineage>
        <taxon>Eukaryota</taxon>
        <taxon>Metazoa</taxon>
        <taxon>Ecdysozoa</taxon>
        <taxon>Arthropoda</taxon>
        <taxon>Hexapoda</taxon>
        <taxon>Insecta</taxon>
        <taxon>Pterygota</taxon>
        <taxon>Neoptera</taxon>
        <taxon>Paraneoptera</taxon>
        <taxon>Hemiptera</taxon>
        <taxon>Heteroptera</taxon>
        <taxon>Panheteroptera</taxon>
        <taxon>Cimicomorpha</taxon>
        <taxon>Reduviidae</taxon>
        <taxon>Triatominae</taxon>
        <taxon>Triatoma</taxon>
    </lineage>
</organism>
<reference evidence="2" key="1">
    <citation type="submission" date="2016-04" db="EMBL/GenBank/DDBJ databases">
        <authorList>
            <person name="Calderon-Fernandez G.M.Sr."/>
        </authorList>
    </citation>
    <scope>NUCLEOTIDE SEQUENCE</scope>
    <source>
        <strain evidence="2">Int1</strain>
        <tissue evidence="2">Integument</tissue>
    </source>
</reference>
<feature type="non-terminal residue" evidence="2">
    <location>
        <position position="175"/>
    </location>
</feature>
<dbReference type="GO" id="GO:0032259">
    <property type="term" value="P:methylation"/>
    <property type="evidence" value="ECO:0007669"/>
    <property type="project" value="UniProtKB-KW"/>
</dbReference>
<feature type="compositionally biased region" description="Basic and acidic residues" evidence="1">
    <location>
        <begin position="71"/>
        <end position="97"/>
    </location>
</feature>
<keyword evidence="2" id="KW-0808">Transferase</keyword>
<feature type="region of interest" description="Disordered" evidence="1">
    <location>
        <begin position="69"/>
        <end position="113"/>
    </location>
</feature>
<dbReference type="GO" id="GO:0008168">
    <property type="term" value="F:methyltransferase activity"/>
    <property type="evidence" value="ECO:0007669"/>
    <property type="project" value="UniProtKB-KW"/>
</dbReference>
<dbReference type="EMBL" id="GEMB01005814">
    <property type="protein sequence ID" value="JAR97509.1"/>
    <property type="molecule type" value="Transcribed_RNA"/>
</dbReference>
<dbReference type="EC" id="2.1.1.43" evidence="2"/>
<feature type="region of interest" description="Disordered" evidence="1">
    <location>
        <begin position="138"/>
        <end position="175"/>
    </location>
</feature>
<evidence type="ECO:0000256" key="1">
    <source>
        <dbReference type="SAM" id="MobiDB-lite"/>
    </source>
</evidence>
<proteinExistence type="predicted"/>
<feature type="non-terminal residue" evidence="2">
    <location>
        <position position="1"/>
    </location>
</feature>
<name>A0A170WE06_TRIIF</name>
<sequence length="175" mass="19957">IVSPLSIRELRQKGMTKYDAEMLIAQGCQFSDIMDGRRRSVEGRMSRGRSESITKENIVNSSGRCLRNKSSRQECKDEKKMDDFEANKLDITPKTEEEPIESPSPEVPPTLAEMPTATRMSLRNHKRLSEQVCDASTVVREKSANNMEQQHQHQQQQVPAVLNCNSHTVSKQEER</sequence>
<reference evidence="2" key="2">
    <citation type="journal article" date="2017" name="J. Med. Entomol.">
        <title>Transcriptome Analysis of the Triatoma infestans (Hemiptera: Reduviidae) Integument.</title>
        <authorList>
            <person name="Calderon-Fernandez G.M."/>
            <person name="Moriconi D.E."/>
            <person name="Dulbecco A.B."/>
            <person name="Juarez M.P."/>
        </authorList>
    </citation>
    <scope>NUCLEOTIDE SEQUENCE</scope>
    <source>
        <strain evidence="2">Int1</strain>
        <tissue evidence="2">Integument</tissue>
    </source>
</reference>
<dbReference type="AlphaFoldDB" id="A0A170WE06"/>